<accession>A0A6G1JW20</accession>
<sequence>MRGCVSLSRQDSYVIVDVVYRTIGKSALSIGYSSFLKAVRVDIGDMTRRLGYLSPYLYVVHVERKNLTRSWMLLSSAARMKSYDDALADPSGPNPGFVTTPKKQLSVANLILKTILIAPVSSIQTALLSPDLTPTKAVPRRPSFKHKPFEQLRREAVPREPKEGG</sequence>
<evidence type="ECO:0000256" key="1">
    <source>
        <dbReference type="SAM" id="MobiDB-lite"/>
    </source>
</evidence>
<gene>
    <name evidence="2" type="ORF">K504DRAFT_506774</name>
</gene>
<organism evidence="2 3">
    <name type="scientific">Pleomassaria siparia CBS 279.74</name>
    <dbReference type="NCBI Taxonomy" id="1314801"/>
    <lineage>
        <taxon>Eukaryota</taxon>
        <taxon>Fungi</taxon>
        <taxon>Dikarya</taxon>
        <taxon>Ascomycota</taxon>
        <taxon>Pezizomycotina</taxon>
        <taxon>Dothideomycetes</taxon>
        <taxon>Pleosporomycetidae</taxon>
        <taxon>Pleosporales</taxon>
        <taxon>Pleomassariaceae</taxon>
        <taxon>Pleomassaria</taxon>
    </lineage>
</organism>
<evidence type="ECO:0000313" key="3">
    <source>
        <dbReference type="Proteomes" id="UP000799428"/>
    </source>
</evidence>
<dbReference type="Proteomes" id="UP000799428">
    <property type="component" value="Unassembled WGS sequence"/>
</dbReference>
<proteinExistence type="predicted"/>
<evidence type="ECO:0000313" key="2">
    <source>
        <dbReference type="EMBL" id="KAF2704806.1"/>
    </source>
</evidence>
<feature type="compositionally biased region" description="Basic and acidic residues" evidence="1">
    <location>
        <begin position="147"/>
        <end position="165"/>
    </location>
</feature>
<name>A0A6G1JW20_9PLEO</name>
<reference evidence="2" key="1">
    <citation type="journal article" date="2020" name="Stud. Mycol.">
        <title>101 Dothideomycetes genomes: a test case for predicting lifestyles and emergence of pathogens.</title>
        <authorList>
            <person name="Haridas S."/>
            <person name="Albert R."/>
            <person name="Binder M."/>
            <person name="Bloem J."/>
            <person name="Labutti K."/>
            <person name="Salamov A."/>
            <person name="Andreopoulos B."/>
            <person name="Baker S."/>
            <person name="Barry K."/>
            <person name="Bills G."/>
            <person name="Bluhm B."/>
            <person name="Cannon C."/>
            <person name="Castanera R."/>
            <person name="Culley D."/>
            <person name="Daum C."/>
            <person name="Ezra D."/>
            <person name="Gonzalez J."/>
            <person name="Henrissat B."/>
            <person name="Kuo A."/>
            <person name="Liang C."/>
            <person name="Lipzen A."/>
            <person name="Lutzoni F."/>
            <person name="Magnuson J."/>
            <person name="Mondo S."/>
            <person name="Nolan M."/>
            <person name="Ohm R."/>
            <person name="Pangilinan J."/>
            <person name="Park H.-J."/>
            <person name="Ramirez L."/>
            <person name="Alfaro M."/>
            <person name="Sun H."/>
            <person name="Tritt A."/>
            <person name="Yoshinaga Y."/>
            <person name="Zwiers L.-H."/>
            <person name="Turgeon B."/>
            <person name="Goodwin S."/>
            <person name="Spatafora J."/>
            <person name="Crous P."/>
            <person name="Grigoriev I."/>
        </authorList>
    </citation>
    <scope>NUCLEOTIDE SEQUENCE</scope>
    <source>
        <strain evidence="2">CBS 279.74</strain>
    </source>
</reference>
<dbReference type="EMBL" id="MU005781">
    <property type="protein sequence ID" value="KAF2704806.1"/>
    <property type="molecule type" value="Genomic_DNA"/>
</dbReference>
<keyword evidence="3" id="KW-1185">Reference proteome</keyword>
<feature type="region of interest" description="Disordered" evidence="1">
    <location>
        <begin position="134"/>
        <end position="165"/>
    </location>
</feature>
<dbReference type="AlphaFoldDB" id="A0A6G1JW20"/>
<protein>
    <submittedName>
        <fullName evidence="2">Uncharacterized protein</fullName>
    </submittedName>
</protein>